<protein>
    <submittedName>
        <fullName evidence="4">YdcF family protein</fullName>
    </submittedName>
</protein>
<reference evidence="5" key="1">
    <citation type="journal article" date="2019" name="Int. J. Syst. Evol. Microbiol.">
        <title>The Global Catalogue of Microorganisms (GCM) 10K type strain sequencing project: providing services to taxonomists for standard genome sequencing and annotation.</title>
        <authorList>
            <consortium name="The Broad Institute Genomics Platform"/>
            <consortium name="The Broad Institute Genome Sequencing Center for Infectious Disease"/>
            <person name="Wu L."/>
            <person name="Ma J."/>
        </authorList>
    </citation>
    <scope>NUCLEOTIDE SEQUENCE [LARGE SCALE GENOMIC DNA]</scope>
    <source>
        <strain evidence="5">CCM 7480</strain>
    </source>
</reference>
<feature type="transmembrane region" description="Helical" evidence="2">
    <location>
        <begin position="17"/>
        <end position="35"/>
    </location>
</feature>
<dbReference type="EMBL" id="JBHRVV010000001">
    <property type="protein sequence ID" value="MFC3458796.1"/>
    <property type="molecule type" value="Genomic_DNA"/>
</dbReference>
<feature type="transmembrane region" description="Helical" evidence="2">
    <location>
        <begin position="47"/>
        <end position="66"/>
    </location>
</feature>
<dbReference type="PANTHER" id="PTHR30336">
    <property type="entry name" value="INNER MEMBRANE PROTEIN, PROBABLE PERMEASE"/>
    <property type="match status" value="1"/>
</dbReference>
<dbReference type="Proteomes" id="UP001595665">
    <property type="component" value="Unassembled WGS sequence"/>
</dbReference>
<gene>
    <name evidence="4" type="ORF">ACFOPH_11150</name>
</gene>
<keyword evidence="2" id="KW-0812">Transmembrane</keyword>
<evidence type="ECO:0000256" key="1">
    <source>
        <dbReference type="SAM" id="MobiDB-lite"/>
    </source>
</evidence>
<dbReference type="RefSeq" id="WP_379735271.1">
    <property type="nucleotide sequence ID" value="NZ_JBHRVV010000001.1"/>
</dbReference>
<evidence type="ECO:0000256" key="2">
    <source>
        <dbReference type="SAM" id="Phobius"/>
    </source>
</evidence>
<proteinExistence type="predicted"/>
<dbReference type="Gene3D" id="3.40.50.620">
    <property type="entry name" value="HUPs"/>
    <property type="match status" value="1"/>
</dbReference>
<name>A0ABV7PK44_9BURK</name>
<comment type="caution">
    <text evidence="4">The sequence shown here is derived from an EMBL/GenBank/DDBJ whole genome shotgun (WGS) entry which is preliminary data.</text>
</comment>
<evidence type="ECO:0000259" key="3">
    <source>
        <dbReference type="Pfam" id="PF02698"/>
    </source>
</evidence>
<feature type="region of interest" description="Disordered" evidence="1">
    <location>
        <begin position="269"/>
        <end position="291"/>
    </location>
</feature>
<dbReference type="PANTHER" id="PTHR30336:SF4">
    <property type="entry name" value="ENVELOPE BIOGENESIS FACTOR ELYC"/>
    <property type="match status" value="1"/>
</dbReference>
<dbReference type="InterPro" id="IPR014729">
    <property type="entry name" value="Rossmann-like_a/b/a_fold"/>
</dbReference>
<keyword evidence="5" id="KW-1185">Reference proteome</keyword>
<keyword evidence="2" id="KW-1133">Transmembrane helix</keyword>
<keyword evidence="2" id="KW-0472">Membrane</keyword>
<dbReference type="CDD" id="cd06259">
    <property type="entry name" value="YdcF-like"/>
    <property type="match status" value="1"/>
</dbReference>
<accession>A0ABV7PK44</accession>
<evidence type="ECO:0000313" key="4">
    <source>
        <dbReference type="EMBL" id="MFC3458796.1"/>
    </source>
</evidence>
<dbReference type="InterPro" id="IPR003848">
    <property type="entry name" value="DUF218"/>
</dbReference>
<dbReference type="Pfam" id="PF02698">
    <property type="entry name" value="DUF218"/>
    <property type="match status" value="1"/>
</dbReference>
<organism evidence="4 5">
    <name type="scientific">Massilia haematophila</name>
    <dbReference type="NCBI Taxonomy" id="457923"/>
    <lineage>
        <taxon>Bacteria</taxon>
        <taxon>Pseudomonadati</taxon>
        <taxon>Pseudomonadota</taxon>
        <taxon>Betaproteobacteria</taxon>
        <taxon>Burkholderiales</taxon>
        <taxon>Oxalobacteraceae</taxon>
        <taxon>Telluria group</taxon>
        <taxon>Massilia</taxon>
    </lineage>
</organism>
<sequence length="291" mass="31143">MSIQPLLDLINLVPRDLILPPANLFLVMLAGLLLWRRWPRLGRSIAGTGLAALFLLSSTAGARFFVAPLEAMTAPLAAPEQAGAEAIVVLASGRLRHAPEYGGLDIPDYVALGRVRYAAHLQRRTGLPILVSGGNGASGIDPAPDDRAYSKAHAMAVALREDFGVPVKWIEPRSRDTGENAAYSAAMLRADGIHRILLVTDAMHMPRSCAAFERAGMDVVAAPTMFFGRQSQGFGAWIPSPEGVRRARYAMYELLGLAWYRLRSAGTGATDGPATKPPGKQASIETKCCGE</sequence>
<dbReference type="InterPro" id="IPR051599">
    <property type="entry name" value="Cell_Envelope_Assoc"/>
</dbReference>
<evidence type="ECO:0000313" key="5">
    <source>
        <dbReference type="Proteomes" id="UP001595665"/>
    </source>
</evidence>
<feature type="domain" description="DUF218" evidence="3">
    <location>
        <begin position="85"/>
        <end position="256"/>
    </location>
</feature>